<organism evidence="1 2">
    <name type="scientific">Rhizobium dioscoreae</name>
    <dbReference type="NCBI Taxonomy" id="2653122"/>
    <lineage>
        <taxon>Bacteria</taxon>
        <taxon>Pseudomonadati</taxon>
        <taxon>Pseudomonadota</taxon>
        <taxon>Alphaproteobacteria</taxon>
        <taxon>Hyphomicrobiales</taxon>
        <taxon>Rhizobiaceae</taxon>
        <taxon>Rhizobium/Agrobacterium group</taxon>
        <taxon>Rhizobium</taxon>
    </lineage>
</organism>
<proteinExistence type="predicted"/>
<reference evidence="1 2" key="1">
    <citation type="journal article" date="2020" name="Genome Biol. Evol.">
        <title>Rhizobium dioscoreae sp. nov., a plant growth-promoting bacterium isolated from yam (Dioscorea species).</title>
        <authorList>
            <person name="Ouyabe M."/>
            <person name="Tanaka N."/>
            <person name="Shiwa Y."/>
            <person name="Fujita N."/>
            <person name="Kikuno H."/>
            <person name="Babil P."/>
            <person name="Shiwachi H."/>
        </authorList>
    </citation>
    <scope>NUCLEOTIDE SEQUENCE [LARGE SCALE GENOMIC DNA]</scope>
    <source>
        <strain evidence="1 2">S-93</strain>
    </source>
</reference>
<comment type="caution">
    <text evidence="1">The sequence shown here is derived from an EMBL/GenBank/DDBJ whole genome shotgun (WGS) entry which is preliminary data.</text>
</comment>
<name>A0ABQ0YZ65_9HYPH</name>
<sequence>MTEIPESMKLELGQWNNGRGIDIESWTGCVGNFSLAVGYSSIFWPSFVAHRQYILVQGFSEEVLRSFENDPTSTRQSVERVMNHLHVADIQHSGCTDISRDKLIFLGERLAEIFTAKLQWQFPDREFVVEFARPDDPEELMDYQVSFFQR</sequence>
<protein>
    <submittedName>
        <fullName evidence="1">Uncharacterized protein</fullName>
    </submittedName>
</protein>
<evidence type="ECO:0000313" key="2">
    <source>
        <dbReference type="Proteomes" id="UP000390335"/>
    </source>
</evidence>
<gene>
    <name evidence="1" type="ORF">RsS93_09420</name>
</gene>
<accession>A0ABQ0YZ65</accession>
<keyword evidence="2" id="KW-1185">Reference proteome</keyword>
<dbReference type="RefSeq" id="WP_113332971.1">
    <property type="nucleotide sequence ID" value="NZ_BLAJ01000001.1"/>
</dbReference>
<evidence type="ECO:0000313" key="1">
    <source>
        <dbReference type="EMBL" id="GES48328.1"/>
    </source>
</evidence>
<dbReference type="EMBL" id="BLAJ01000001">
    <property type="protein sequence ID" value="GES48328.1"/>
    <property type="molecule type" value="Genomic_DNA"/>
</dbReference>
<dbReference type="Proteomes" id="UP000390335">
    <property type="component" value="Unassembled WGS sequence"/>
</dbReference>